<dbReference type="Gene3D" id="2.170.130.10">
    <property type="entry name" value="TonB-dependent receptor, plug domain"/>
    <property type="match status" value="1"/>
</dbReference>
<evidence type="ECO:0000259" key="6">
    <source>
        <dbReference type="Pfam" id="PF00593"/>
    </source>
</evidence>
<dbReference type="Gene3D" id="2.60.40.1120">
    <property type="entry name" value="Carboxypeptidase-like, regulatory domain"/>
    <property type="match status" value="1"/>
</dbReference>
<evidence type="ECO:0000256" key="1">
    <source>
        <dbReference type="ARBA" id="ARBA00004442"/>
    </source>
</evidence>
<evidence type="ECO:0000313" key="9">
    <source>
        <dbReference type="EMBL" id="EHO42773.1"/>
    </source>
</evidence>
<dbReference type="STRING" id="880073.Cabys_2046"/>
<dbReference type="PANTHER" id="PTHR40980:SF5">
    <property type="entry name" value="TONB-DEPENDENT RECEPTOR"/>
    <property type="match status" value="1"/>
</dbReference>
<feature type="domain" description="TonB-dependent receptor-like beta-barrel" evidence="6">
    <location>
        <begin position="499"/>
        <end position="923"/>
    </location>
</feature>
<dbReference type="Proteomes" id="UP000183868">
    <property type="component" value="Chromosome"/>
</dbReference>
<dbReference type="HOGENOM" id="CLU_006935_0_0_0"/>
<dbReference type="Pfam" id="PF00593">
    <property type="entry name" value="TonB_dep_Rec_b-barrel"/>
    <property type="match status" value="1"/>
</dbReference>
<proteinExistence type="inferred from homology"/>
<dbReference type="AlphaFoldDB" id="H1XUE7"/>
<dbReference type="eggNOG" id="COG4771">
    <property type="taxonomic scope" value="Bacteria"/>
</dbReference>
<protein>
    <submittedName>
        <fullName evidence="9">TonB-dependent receptor</fullName>
    </submittedName>
</protein>
<sequence precursor="true">MRFNLILKLLISQFTIFFLLLNFSAAFAGPQPTGRVIGKIVDKETGDPIVGANVYLENTVLGAASDLEGNFLIDRVPAGNYTLIVSVIGYAETRINNLKVTPETVARVNVILQPEVLTTDVIEVEAKAVTNTEASLLKIREKSIAISDAISSEAISQAGSGNAAEALKQVTGASVGDDNNIFIRGLGDRYISTWLNGAGLPSSDPYKKTASIDLIPSNLVDNIITLKSFTPDKPGDFSGGAVNIKTKDFPGSFQFYSSFSLAFNPQVTHGSSALGFNVGRMGWLGMNDGTLDLPDVFKDQNLKIPSIAEANQDETGALARQIEDLTRSFNRELGPTAFTPPMNRSFSFSLGNQVRLFSRPLGYLASFTYNRSYSGYSDGVFRRWNQGTQDVMTTVFDLKENKTEQNILWGGLLNFSYKLTDNQVISFNGIYNKNGEIIARTLAGSYPYDMDESRIFQARVLNFKERTLINGQIKGAHYVPQFFNSRIEWVFSAGKTIEDQPDQRYFNSYYDTKKQSFGIKDNTPPSRYFRYLDEDQNQFFIDYKLPFKQWSGLKSTFKTGFYHLQKDRNYSERLFQMVDHQGYNYDGDPNDLLNDENIGIVDTLITTIRGVEYRSYDWGIVVQESTLPGNNYSANQKINASYVMVELPLYDKLRFIGGVRYEVTDMNLVTNDSTAKKGEIKTKDWLHSVNFIFSLMPRMNLRASYSRTLARPTFREIGPFATFDFMGGDVYIGNPDLKRSTIDNIDLRWEWFMNPGEVLALSAFYKNFKDPIERVFNSFEENTWKNVDFARAYGVELEVRKNMSILSKHLKYLLLGANVSFIKSRVNISEEELALIHNLRPDADDHRPFQGQSPYLINLNVTYSNPQMGLSTTVYYNIFGDRLSKVSYGGTPDVYEKSAGLLNVSAKMRLFNQLSLKVSGKNLLNPTFEKYQEFKGKKYIYNQFKRGRVFSVGLSYSI</sequence>
<evidence type="ECO:0000313" key="10">
    <source>
        <dbReference type="Proteomes" id="UP000004671"/>
    </source>
</evidence>
<evidence type="ECO:0000256" key="4">
    <source>
        <dbReference type="RuleBase" id="RU003357"/>
    </source>
</evidence>
<keyword evidence="9" id="KW-0675">Receptor</keyword>
<dbReference type="Proteomes" id="UP000004671">
    <property type="component" value="Chromosome"/>
</dbReference>
<name>H1XUE7_CALAY</name>
<dbReference type="InterPro" id="IPR012910">
    <property type="entry name" value="Plug_dom"/>
</dbReference>
<evidence type="ECO:0000259" key="7">
    <source>
        <dbReference type="Pfam" id="PF07715"/>
    </source>
</evidence>
<accession>H1XUE7</accession>
<dbReference type="PANTHER" id="PTHR40980">
    <property type="entry name" value="PLUG DOMAIN-CONTAINING PROTEIN"/>
    <property type="match status" value="1"/>
</dbReference>
<dbReference type="Pfam" id="PF07715">
    <property type="entry name" value="Plug"/>
    <property type="match status" value="1"/>
</dbReference>
<dbReference type="InterPro" id="IPR037066">
    <property type="entry name" value="Plug_dom_sf"/>
</dbReference>
<feature type="domain" description="TonB-dependent receptor plug" evidence="7">
    <location>
        <begin position="146"/>
        <end position="229"/>
    </location>
</feature>
<dbReference type="InterPro" id="IPR036942">
    <property type="entry name" value="Beta-barrel_TonB_sf"/>
</dbReference>
<dbReference type="InterPro" id="IPR008969">
    <property type="entry name" value="CarboxyPept-like_regulatory"/>
</dbReference>
<dbReference type="EMBL" id="CM001402">
    <property type="protein sequence ID" value="EHO42773.1"/>
    <property type="molecule type" value="Genomic_DNA"/>
</dbReference>
<dbReference type="SUPFAM" id="SSF56935">
    <property type="entry name" value="Porins"/>
    <property type="match status" value="1"/>
</dbReference>
<reference evidence="9 10" key="1">
    <citation type="submission" date="2011-09" db="EMBL/GenBank/DDBJ databases">
        <title>The permanent draft genome of Caldithrix abyssi DSM 13497.</title>
        <authorList>
            <consortium name="US DOE Joint Genome Institute (JGI-PGF)"/>
            <person name="Lucas S."/>
            <person name="Han J."/>
            <person name="Lapidus A."/>
            <person name="Bruce D."/>
            <person name="Goodwin L."/>
            <person name="Pitluck S."/>
            <person name="Peters L."/>
            <person name="Kyrpides N."/>
            <person name="Mavromatis K."/>
            <person name="Ivanova N."/>
            <person name="Mikhailova N."/>
            <person name="Chertkov O."/>
            <person name="Detter J.C."/>
            <person name="Tapia R."/>
            <person name="Han C."/>
            <person name="Land M."/>
            <person name="Hauser L."/>
            <person name="Markowitz V."/>
            <person name="Cheng J.-F."/>
            <person name="Hugenholtz P."/>
            <person name="Woyke T."/>
            <person name="Wu D."/>
            <person name="Spring S."/>
            <person name="Brambilla E."/>
            <person name="Klenk H.-P."/>
            <person name="Eisen J.A."/>
        </authorList>
    </citation>
    <scope>NUCLEOTIDE SEQUENCE [LARGE SCALE GENOMIC DNA]</scope>
    <source>
        <strain evidence="9 10">DSM 13497</strain>
    </source>
</reference>
<comment type="similarity">
    <text evidence="4">Belongs to the TonB-dependent receptor family.</text>
</comment>
<dbReference type="GO" id="GO:0009279">
    <property type="term" value="C:cell outer membrane"/>
    <property type="evidence" value="ECO:0007669"/>
    <property type="project" value="UniProtKB-SubCell"/>
</dbReference>
<organism evidence="9 10">
    <name type="scientific">Caldithrix abyssi DSM 13497</name>
    <dbReference type="NCBI Taxonomy" id="880073"/>
    <lineage>
        <taxon>Bacteria</taxon>
        <taxon>Pseudomonadati</taxon>
        <taxon>Calditrichota</taxon>
        <taxon>Calditrichia</taxon>
        <taxon>Calditrichales</taxon>
        <taxon>Calditrichaceae</taxon>
        <taxon>Caldithrix</taxon>
    </lineage>
</organism>
<dbReference type="InterPro" id="IPR000531">
    <property type="entry name" value="Beta-barrel_TonB"/>
</dbReference>
<keyword evidence="3" id="KW-0998">Cell outer membrane</keyword>
<dbReference type="KEGG" id="caby:Cabys_2046"/>
<keyword evidence="10" id="KW-1185">Reference proteome</keyword>
<feature type="chain" id="PRO_5009695365" evidence="5">
    <location>
        <begin position="29"/>
        <end position="958"/>
    </location>
</feature>
<dbReference type="InParanoid" id="H1XUE7"/>
<dbReference type="RefSeq" id="WP_006930127.1">
    <property type="nucleotide sequence ID" value="NZ_CM001402.1"/>
</dbReference>
<evidence type="ECO:0000256" key="5">
    <source>
        <dbReference type="SAM" id="SignalP"/>
    </source>
</evidence>
<evidence type="ECO:0000313" key="11">
    <source>
        <dbReference type="Proteomes" id="UP000183868"/>
    </source>
</evidence>
<dbReference type="PaxDb" id="880073-Calab_3167"/>
<evidence type="ECO:0000256" key="2">
    <source>
        <dbReference type="ARBA" id="ARBA00023136"/>
    </source>
</evidence>
<gene>
    <name evidence="8" type="ORF">Cabys_2046</name>
    <name evidence="9" type="ORF">Calab_3167</name>
</gene>
<comment type="subcellular location">
    <subcellularLocation>
        <location evidence="1 4">Cell outer membrane</location>
    </subcellularLocation>
</comment>
<evidence type="ECO:0000313" key="8">
    <source>
        <dbReference type="EMBL" id="APF18795.1"/>
    </source>
</evidence>
<keyword evidence="2 4" id="KW-0472">Membrane</keyword>
<dbReference type="SUPFAM" id="SSF49464">
    <property type="entry name" value="Carboxypeptidase regulatory domain-like"/>
    <property type="match status" value="1"/>
</dbReference>
<dbReference type="EMBL" id="CP018099">
    <property type="protein sequence ID" value="APF18795.1"/>
    <property type="molecule type" value="Genomic_DNA"/>
</dbReference>
<keyword evidence="5" id="KW-0732">Signal</keyword>
<dbReference type="Pfam" id="PF13715">
    <property type="entry name" value="CarbopepD_reg_2"/>
    <property type="match status" value="1"/>
</dbReference>
<dbReference type="Gene3D" id="2.40.170.20">
    <property type="entry name" value="TonB-dependent receptor, beta-barrel domain"/>
    <property type="match status" value="1"/>
</dbReference>
<reference evidence="8 11" key="2">
    <citation type="submission" date="2016-11" db="EMBL/GenBank/DDBJ databases">
        <title>Genomic analysis of Caldithrix abyssi and proposal of a novel bacterial phylum Caldithrichaeota.</title>
        <authorList>
            <person name="Kublanov I."/>
            <person name="Sigalova O."/>
            <person name="Gavrilov S."/>
            <person name="Lebedinsky A."/>
            <person name="Ivanova N."/>
            <person name="Daum C."/>
            <person name="Reddy T."/>
            <person name="Klenk H.P."/>
            <person name="Goker M."/>
            <person name="Reva O."/>
            <person name="Miroshnichenko M."/>
            <person name="Kyprides N."/>
            <person name="Woyke T."/>
            <person name="Gelfand M."/>
        </authorList>
    </citation>
    <scope>NUCLEOTIDE SEQUENCE [LARGE SCALE GENOMIC DNA]</scope>
    <source>
        <strain evidence="8 11">LF13</strain>
    </source>
</reference>
<feature type="signal peptide" evidence="5">
    <location>
        <begin position="1"/>
        <end position="28"/>
    </location>
</feature>
<evidence type="ECO:0000256" key="3">
    <source>
        <dbReference type="ARBA" id="ARBA00023237"/>
    </source>
</evidence>
<keyword evidence="4" id="KW-0798">TonB box</keyword>